<evidence type="ECO:0000313" key="1">
    <source>
        <dbReference type="EMBL" id="GAH68470.1"/>
    </source>
</evidence>
<dbReference type="AlphaFoldDB" id="X1IGX4"/>
<reference evidence="1" key="1">
    <citation type="journal article" date="2014" name="Front. Microbiol.">
        <title>High frequency of phylogenetically diverse reductive dehalogenase-homologous genes in deep subseafloor sedimentary metagenomes.</title>
        <authorList>
            <person name="Kawai M."/>
            <person name="Futagami T."/>
            <person name="Toyoda A."/>
            <person name="Takaki Y."/>
            <person name="Nishi S."/>
            <person name="Hori S."/>
            <person name="Arai W."/>
            <person name="Tsubouchi T."/>
            <person name="Morono Y."/>
            <person name="Uchiyama I."/>
            <person name="Ito T."/>
            <person name="Fujiyama A."/>
            <person name="Inagaki F."/>
            <person name="Takami H."/>
        </authorList>
    </citation>
    <scope>NUCLEOTIDE SEQUENCE</scope>
    <source>
        <strain evidence="1">Expedition CK06-06</strain>
    </source>
</reference>
<name>X1IGX4_9ZZZZ</name>
<proteinExistence type="predicted"/>
<organism evidence="1">
    <name type="scientific">marine sediment metagenome</name>
    <dbReference type="NCBI Taxonomy" id="412755"/>
    <lineage>
        <taxon>unclassified sequences</taxon>
        <taxon>metagenomes</taxon>
        <taxon>ecological metagenomes</taxon>
    </lineage>
</organism>
<sequence>GRRLVLEAVTGTGAVFSIMACVVVSAVPTEIPDCLLSV</sequence>
<gene>
    <name evidence="1" type="ORF">S03H2_52743</name>
</gene>
<accession>X1IGX4</accession>
<dbReference type="EMBL" id="BARU01033529">
    <property type="protein sequence ID" value="GAH68470.1"/>
    <property type="molecule type" value="Genomic_DNA"/>
</dbReference>
<feature type="non-terminal residue" evidence="1">
    <location>
        <position position="1"/>
    </location>
</feature>
<protein>
    <submittedName>
        <fullName evidence="1">Uncharacterized protein</fullName>
    </submittedName>
</protein>
<comment type="caution">
    <text evidence="1">The sequence shown here is derived from an EMBL/GenBank/DDBJ whole genome shotgun (WGS) entry which is preliminary data.</text>
</comment>